<dbReference type="PROSITE" id="PS50110">
    <property type="entry name" value="RESPONSE_REGULATORY"/>
    <property type="match status" value="1"/>
</dbReference>
<reference evidence="4" key="1">
    <citation type="submission" date="2016-10" db="EMBL/GenBank/DDBJ databases">
        <authorList>
            <person name="Varghese N."/>
            <person name="Submissions S."/>
        </authorList>
    </citation>
    <scope>NUCLEOTIDE SEQUENCE [LARGE SCALE GENOMIC DNA]</scope>
    <source>
        <strain evidence="4">ATCC 25963</strain>
    </source>
</reference>
<dbReference type="Proteomes" id="UP000199400">
    <property type="component" value="Unassembled WGS sequence"/>
</dbReference>
<evidence type="ECO:0000313" key="3">
    <source>
        <dbReference type="EMBL" id="SFD83267.1"/>
    </source>
</evidence>
<accession>A0A1I1VJS3</accession>
<dbReference type="GO" id="GO:0000160">
    <property type="term" value="P:phosphorelay signal transduction system"/>
    <property type="evidence" value="ECO:0007669"/>
    <property type="project" value="InterPro"/>
</dbReference>
<feature type="domain" description="Response regulatory" evidence="2">
    <location>
        <begin position="5"/>
        <end position="100"/>
    </location>
</feature>
<dbReference type="Pfam" id="PF00072">
    <property type="entry name" value="Response_reg"/>
    <property type="match status" value="1"/>
</dbReference>
<protein>
    <submittedName>
        <fullName evidence="3">Response regulator receiver domain-containing protein</fullName>
    </submittedName>
</protein>
<dbReference type="STRING" id="54.SAMN02745121_01714"/>
<dbReference type="InterPro" id="IPR011006">
    <property type="entry name" value="CheY-like_superfamily"/>
</dbReference>
<gene>
    <name evidence="3" type="ORF">SAMN02745121_01714</name>
</gene>
<organism evidence="3 4">
    <name type="scientific">Nannocystis exedens</name>
    <dbReference type="NCBI Taxonomy" id="54"/>
    <lineage>
        <taxon>Bacteria</taxon>
        <taxon>Pseudomonadati</taxon>
        <taxon>Myxococcota</taxon>
        <taxon>Polyangia</taxon>
        <taxon>Nannocystales</taxon>
        <taxon>Nannocystaceae</taxon>
        <taxon>Nannocystis</taxon>
    </lineage>
</organism>
<dbReference type="AlphaFoldDB" id="A0A1I1VJS3"/>
<dbReference type="OrthoDB" id="5394048at2"/>
<keyword evidence="1" id="KW-0597">Phosphoprotein</keyword>
<feature type="modified residue" description="4-aspartylphosphate" evidence="1">
    <location>
        <position position="54"/>
    </location>
</feature>
<dbReference type="Gene3D" id="3.40.50.2300">
    <property type="match status" value="1"/>
</dbReference>
<dbReference type="EMBL" id="FOMX01000005">
    <property type="protein sequence ID" value="SFD83267.1"/>
    <property type="molecule type" value="Genomic_DNA"/>
</dbReference>
<evidence type="ECO:0000259" key="2">
    <source>
        <dbReference type="PROSITE" id="PS50110"/>
    </source>
</evidence>
<evidence type="ECO:0000313" key="4">
    <source>
        <dbReference type="Proteomes" id="UP000199400"/>
    </source>
</evidence>
<proteinExistence type="predicted"/>
<name>A0A1I1VJS3_9BACT</name>
<evidence type="ECO:0000256" key="1">
    <source>
        <dbReference type="PROSITE-ProRule" id="PRU00169"/>
    </source>
</evidence>
<keyword evidence="4" id="KW-1185">Reference proteome</keyword>
<dbReference type="SUPFAM" id="SSF52172">
    <property type="entry name" value="CheY-like"/>
    <property type="match status" value="1"/>
</dbReference>
<dbReference type="InterPro" id="IPR001789">
    <property type="entry name" value="Sig_transdc_resp-reg_receiver"/>
</dbReference>
<dbReference type="SMART" id="SM00448">
    <property type="entry name" value="REC"/>
    <property type="match status" value="1"/>
</dbReference>
<sequence length="100" mass="10728">MPRLRVFVIDDSCGAAELLAALLQRVGHTVGTTGDGPMGTAIATDFVPHVVLCDLDMPEADGYMGITELRAPARRSAITRERVASTLTCFDRSVSPRSRP</sequence>